<feature type="compositionally biased region" description="Low complexity" evidence="1">
    <location>
        <begin position="57"/>
        <end position="72"/>
    </location>
</feature>
<evidence type="ECO:0000313" key="3">
    <source>
        <dbReference type="Proteomes" id="UP000253204"/>
    </source>
</evidence>
<name>A0A368U8R2_9GAMM</name>
<dbReference type="AlphaFoldDB" id="A0A368U8R2"/>
<reference evidence="2 3" key="1">
    <citation type="submission" date="2018-07" db="EMBL/GenBank/DDBJ databases">
        <title>Halomonas rutogse sp. nov., isolated from Lake TangqianCo on Tibetan Plateau.</title>
        <authorList>
            <person name="Lu H."/>
            <person name="Xing P."/>
            <person name="Wu Q."/>
        </authorList>
    </citation>
    <scope>NUCLEOTIDE SEQUENCE [LARGE SCALE GENOMIC DNA]</scope>
    <source>
        <strain evidence="2 3">TQ8S</strain>
    </source>
</reference>
<proteinExistence type="predicted"/>
<dbReference type="EMBL" id="QPIJ01000008">
    <property type="protein sequence ID" value="RCV92886.1"/>
    <property type="molecule type" value="Genomic_DNA"/>
</dbReference>
<keyword evidence="3" id="KW-1185">Reference proteome</keyword>
<comment type="caution">
    <text evidence="2">The sequence shown here is derived from an EMBL/GenBank/DDBJ whole genome shotgun (WGS) entry which is preliminary data.</text>
</comment>
<evidence type="ECO:0000313" key="2">
    <source>
        <dbReference type="EMBL" id="RCV92886.1"/>
    </source>
</evidence>
<evidence type="ECO:0000256" key="1">
    <source>
        <dbReference type="SAM" id="MobiDB-lite"/>
    </source>
</evidence>
<dbReference type="RefSeq" id="WP_114485994.1">
    <property type="nucleotide sequence ID" value="NZ_CBCSHM010000009.1"/>
</dbReference>
<sequence>MTGDVQRLQYLQAMGITAWASRYRLPNARPTPACEWEAPEPETQHASAKLHALLDEAQQAASSRQEEQASAQEKTDNPVKLGDVRALLGDAGTPASEKPPVLEQVPAVDSVKTAQDPAQPLRFQLSLICLEGRWLSLQSGEISAEEQRLLSAMLKAAGIQLATPLVIETFYWPMVEGLSADDPLEEAREGLEAYIAGCAARHGWSLNQVLWWGGASSDDETHATLADVLDIANSAQGQAQSQALGLPLWQAPSLLQLLESAEAKRALWPELVELGTRWRQLAAKVDDAREEAAREKSDDH</sequence>
<dbReference type="OrthoDB" id="6362681at2"/>
<accession>A0A368U8R2</accession>
<organism evidence="2 3">
    <name type="scientific">Vreelandella rituensis</name>
    <dbReference type="NCBI Taxonomy" id="2282306"/>
    <lineage>
        <taxon>Bacteria</taxon>
        <taxon>Pseudomonadati</taxon>
        <taxon>Pseudomonadota</taxon>
        <taxon>Gammaproteobacteria</taxon>
        <taxon>Oceanospirillales</taxon>
        <taxon>Halomonadaceae</taxon>
        <taxon>Vreelandella</taxon>
    </lineage>
</organism>
<feature type="region of interest" description="Disordered" evidence="1">
    <location>
        <begin position="57"/>
        <end position="77"/>
    </location>
</feature>
<gene>
    <name evidence="2" type="ORF">DU506_05800</name>
</gene>
<dbReference type="Proteomes" id="UP000253204">
    <property type="component" value="Unassembled WGS sequence"/>
</dbReference>
<protein>
    <submittedName>
        <fullName evidence="2">Uncharacterized protein</fullName>
    </submittedName>
</protein>